<organism evidence="1 2">
    <name type="scientific">Micromonospora sagamiensis</name>
    <dbReference type="NCBI Taxonomy" id="47875"/>
    <lineage>
        <taxon>Bacteria</taxon>
        <taxon>Bacillati</taxon>
        <taxon>Actinomycetota</taxon>
        <taxon>Actinomycetes</taxon>
        <taxon>Micromonosporales</taxon>
        <taxon>Micromonosporaceae</taxon>
        <taxon>Micromonospora</taxon>
    </lineage>
</organism>
<keyword evidence="2" id="KW-1185">Reference proteome</keyword>
<reference evidence="1 2" key="1">
    <citation type="submission" date="2019-07" db="EMBL/GenBank/DDBJ databases">
        <title>R&amp;d 2014.</title>
        <authorList>
            <person name="Klenk H.-P."/>
        </authorList>
    </citation>
    <scope>NUCLEOTIDE SEQUENCE [LARGE SCALE GENOMIC DNA]</scope>
    <source>
        <strain evidence="1 2">DSM 43912</strain>
    </source>
</reference>
<accession>A0A562WHA0</accession>
<dbReference type="EMBL" id="VLLP01000001">
    <property type="protein sequence ID" value="TWJ29690.1"/>
    <property type="molecule type" value="Genomic_DNA"/>
</dbReference>
<dbReference type="AlphaFoldDB" id="A0A562WHA0"/>
<dbReference type="Pfam" id="PF19450">
    <property type="entry name" value="DUF5988"/>
    <property type="match status" value="1"/>
</dbReference>
<name>A0A562WHA0_9ACTN</name>
<sequence>MTGSFDPAPTVRTVDPFVNGDDRIASSAQVRTDIVREAGGIVDAVLEGGPTTLPAELRSHRVPLVEHKIKVRHYGGYEHFERDTAGVADGAPVVFRWSGRTRIAE</sequence>
<evidence type="ECO:0000313" key="1">
    <source>
        <dbReference type="EMBL" id="TWJ29690.1"/>
    </source>
</evidence>
<proteinExistence type="predicted"/>
<protein>
    <submittedName>
        <fullName evidence="1">Uncharacterized protein</fullName>
    </submittedName>
</protein>
<gene>
    <name evidence="1" type="ORF">JD81_03201</name>
</gene>
<dbReference type="InterPro" id="IPR046030">
    <property type="entry name" value="DUF5988"/>
</dbReference>
<comment type="caution">
    <text evidence="1">The sequence shown here is derived from an EMBL/GenBank/DDBJ whole genome shotgun (WGS) entry which is preliminary data.</text>
</comment>
<evidence type="ECO:0000313" key="2">
    <source>
        <dbReference type="Proteomes" id="UP000319728"/>
    </source>
</evidence>
<dbReference type="Proteomes" id="UP000319728">
    <property type="component" value="Unassembled WGS sequence"/>
</dbReference>